<evidence type="ECO:0000313" key="1">
    <source>
        <dbReference type="EMBL" id="OAI13610.1"/>
    </source>
</evidence>
<dbReference type="OrthoDB" id="5565536at2"/>
<reference evidence="1 2" key="1">
    <citation type="submission" date="2016-03" db="EMBL/GenBank/DDBJ databases">
        <authorList>
            <person name="Ploux O."/>
        </authorList>
    </citation>
    <scope>NUCLEOTIDE SEQUENCE [LARGE SCALE GENOMIC DNA]</scope>
    <source>
        <strain evidence="1 2">R-45370</strain>
    </source>
</reference>
<dbReference type="RefSeq" id="WP_066983992.1">
    <property type="nucleotide sequence ID" value="NZ_LUUI01000117.1"/>
</dbReference>
<sequence length="502" mass="56227">MATDNNLPFEMTTDALNDWLQSLSSLPNTQAAHQLGQALKQLKEQKYPASELFPVLINLTPLTLHFSTSLSSILSSDTQHSDKVFKLAKLSMQLPRQLALLFCQLVESKGLAAGVLQTCIYYAFQLMGYSLRCYNLFYEMPSTSLWKKSASLYKLAVENDCLAQPQTTKLAEFKAQLTIESVLKRNLLFTILAPTLFKTDEISHFFQLANDSAHLLEISVNRDTHDFGFYWDLKSDIPPCPAKKNYRSLPENFMALNTTRISHELQLGTISTQLSPSTQNKLALMLSGYRQVFGSIIPGLPSSSKLIAGFNSICAYLQEQNKLSKISQLSSQLPETSNHDFNLSLVPLEHQRNVFDADRRPFTKQQNLGKGVNLLKTPNKSYLIAESRGLECWTGDIVLLYKEQHPVSLAIIRQQSFSELSNANHFLLEHLSGSCNIYSIVNSSIDTNALLVGENSDNPQVFLAAGKYVIDSKIPLTIGKSLHLIACIESNNFFARFKFSFS</sequence>
<organism evidence="1 2">
    <name type="scientific">Methylomonas lenta</name>
    <dbReference type="NCBI Taxonomy" id="980561"/>
    <lineage>
        <taxon>Bacteria</taxon>
        <taxon>Pseudomonadati</taxon>
        <taxon>Pseudomonadota</taxon>
        <taxon>Gammaproteobacteria</taxon>
        <taxon>Methylococcales</taxon>
        <taxon>Methylococcaceae</taxon>
        <taxon>Methylomonas</taxon>
    </lineage>
</organism>
<accession>A0A177N944</accession>
<dbReference type="AlphaFoldDB" id="A0A177N944"/>
<evidence type="ECO:0000313" key="2">
    <source>
        <dbReference type="Proteomes" id="UP000078476"/>
    </source>
</evidence>
<gene>
    <name evidence="1" type="ORF">A1359_11745</name>
</gene>
<dbReference type="STRING" id="980561.A1359_11745"/>
<protein>
    <recommendedName>
        <fullName evidence="3">GTPase</fullName>
    </recommendedName>
</protein>
<evidence type="ECO:0008006" key="3">
    <source>
        <dbReference type="Google" id="ProtNLM"/>
    </source>
</evidence>
<name>A0A177N944_9GAMM</name>
<dbReference type="Proteomes" id="UP000078476">
    <property type="component" value="Unassembled WGS sequence"/>
</dbReference>
<keyword evidence="2" id="KW-1185">Reference proteome</keyword>
<dbReference type="EMBL" id="LUUI01000117">
    <property type="protein sequence ID" value="OAI13610.1"/>
    <property type="molecule type" value="Genomic_DNA"/>
</dbReference>
<proteinExistence type="predicted"/>
<comment type="caution">
    <text evidence="1">The sequence shown here is derived from an EMBL/GenBank/DDBJ whole genome shotgun (WGS) entry which is preliminary data.</text>
</comment>